<feature type="compositionally biased region" description="Low complexity" evidence="1">
    <location>
        <begin position="79"/>
        <end position="97"/>
    </location>
</feature>
<dbReference type="PANTHER" id="PTHR43686:SF1">
    <property type="entry name" value="AMINOTRAN_5 DOMAIN-CONTAINING PROTEIN"/>
    <property type="match status" value="1"/>
</dbReference>
<protein>
    <recommendedName>
        <fullName evidence="3">Aminotransferase class V domain-containing protein</fullName>
    </recommendedName>
</protein>
<dbReference type="Proteomes" id="UP000444721">
    <property type="component" value="Unassembled WGS sequence"/>
</dbReference>
<comment type="caution">
    <text evidence="4">The sequence shown here is derived from an EMBL/GenBank/DDBJ whole genome shotgun (WGS) entry which is preliminary data.</text>
</comment>
<evidence type="ECO:0000259" key="3">
    <source>
        <dbReference type="Pfam" id="PF00266"/>
    </source>
</evidence>
<feature type="compositionally biased region" description="Low complexity" evidence="1">
    <location>
        <begin position="33"/>
        <end position="49"/>
    </location>
</feature>
<evidence type="ECO:0000313" key="4">
    <source>
        <dbReference type="EMBL" id="KAF0983856.1"/>
    </source>
</evidence>
<dbReference type="InterPro" id="IPR015421">
    <property type="entry name" value="PyrdxlP-dep_Trfase_major"/>
</dbReference>
<dbReference type="OrthoDB" id="420046at2759"/>
<accession>A0A6A5C7W0</accession>
<dbReference type="InterPro" id="IPR015422">
    <property type="entry name" value="PyrdxlP-dep_Trfase_small"/>
</dbReference>
<organism evidence="4 5">
    <name type="scientific">Naegleria fowleri</name>
    <name type="common">Brain eating amoeba</name>
    <dbReference type="NCBI Taxonomy" id="5763"/>
    <lineage>
        <taxon>Eukaryota</taxon>
        <taxon>Discoba</taxon>
        <taxon>Heterolobosea</taxon>
        <taxon>Tetramitia</taxon>
        <taxon>Eutetramitia</taxon>
        <taxon>Vahlkampfiidae</taxon>
        <taxon>Naegleria</taxon>
    </lineage>
</organism>
<keyword evidence="2" id="KW-0472">Membrane</keyword>
<name>A0A6A5C7W0_NAEFO</name>
<feature type="transmembrane region" description="Helical" evidence="2">
    <location>
        <begin position="838"/>
        <end position="856"/>
    </location>
</feature>
<dbReference type="OMA" id="ELHDMEP"/>
<feature type="domain" description="Aminotransferase class V" evidence="3">
    <location>
        <begin position="374"/>
        <end position="570"/>
    </location>
</feature>
<dbReference type="PANTHER" id="PTHR43686">
    <property type="entry name" value="SULFURTRANSFERASE-RELATED"/>
    <property type="match status" value="1"/>
</dbReference>
<keyword evidence="5" id="KW-1185">Reference proteome</keyword>
<feature type="region of interest" description="Disordered" evidence="1">
    <location>
        <begin position="1"/>
        <end position="111"/>
    </location>
</feature>
<dbReference type="AlphaFoldDB" id="A0A6A5C7W0"/>
<dbReference type="RefSeq" id="XP_044568569.1">
    <property type="nucleotide sequence ID" value="XM_044711552.1"/>
</dbReference>
<dbReference type="InterPro" id="IPR000192">
    <property type="entry name" value="Aminotrans_V_dom"/>
</dbReference>
<evidence type="ECO:0000256" key="1">
    <source>
        <dbReference type="SAM" id="MobiDB-lite"/>
    </source>
</evidence>
<dbReference type="SUPFAM" id="SSF53383">
    <property type="entry name" value="PLP-dependent transferases"/>
    <property type="match status" value="1"/>
</dbReference>
<keyword evidence="2" id="KW-1133">Transmembrane helix</keyword>
<feature type="compositionally biased region" description="Polar residues" evidence="1">
    <location>
        <begin position="1"/>
        <end position="18"/>
    </location>
</feature>
<gene>
    <name evidence="4" type="ORF">FDP41_007771</name>
</gene>
<dbReference type="GeneID" id="68114989"/>
<proteinExistence type="predicted"/>
<evidence type="ECO:0000313" key="5">
    <source>
        <dbReference type="Proteomes" id="UP000444721"/>
    </source>
</evidence>
<dbReference type="VEuPathDB" id="AmoebaDB:NfTy_005960"/>
<dbReference type="VEuPathDB" id="AmoebaDB:NF0126380"/>
<dbReference type="InterPro" id="IPR015424">
    <property type="entry name" value="PyrdxlP-dep_Trfase"/>
</dbReference>
<dbReference type="EMBL" id="VFQX01000004">
    <property type="protein sequence ID" value="KAF0983856.1"/>
    <property type="molecule type" value="Genomic_DNA"/>
</dbReference>
<reference evidence="4 5" key="1">
    <citation type="journal article" date="2019" name="Sci. Rep.">
        <title>Nanopore sequencing improves the draft genome of the human pathogenic amoeba Naegleria fowleri.</title>
        <authorList>
            <person name="Liechti N."/>
            <person name="Schurch N."/>
            <person name="Bruggmann R."/>
            <person name="Wittwer M."/>
        </authorList>
    </citation>
    <scope>NUCLEOTIDE SEQUENCE [LARGE SCALE GENOMIC DNA]</scope>
    <source>
        <strain evidence="4 5">ATCC 30894</strain>
    </source>
</reference>
<dbReference type="Gene3D" id="3.40.640.10">
    <property type="entry name" value="Type I PLP-dependent aspartate aminotransferase-like (Major domain)"/>
    <property type="match status" value="2"/>
</dbReference>
<dbReference type="VEuPathDB" id="AmoebaDB:FDP41_007771"/>
<dbReference type="Pfam" id="PF00266">
    <property type="entry name" value="Aminotran_5"/>
    <property type="match status" value="1"/>
</dbReference>
<dbReference type="Gene3D" id="3.90.1150.10">
    <property type="entry name" value="Aspartate Aminotransferase, domain 1"/>
    <property type="match status" value="1"/>
</dbReference>
<keyword evidence="2" id="KW-0812">Transmembrane</keyword>
<evidence type="ECO:0000256" key="2">
    <source>
        <dbReference type="SAM" id="Phobius"/>
    </source>
</evidence>
<sequence length="861" mass="96637">MIPNITSDQTMHSISTPPESMKQPSDEEIMLCSSSSSSALNSSPNNNNNKTHFLHPKEDSQQQQVLHVHTPPSHRSTARGRSSSSTTTATTPTSSSGNYATTKRSSLHRSRPFSKDSITYRVLQDLAATTICDHHHDGDTFYLPNGIQKNDTCLFENNNNHEMDVALGNHSSTVLENETMMQKWVKQKITLIHTIHDNVVGAEAVFKTPFSTNRFIPITYCDYIASGKPLKFIEDYLFEQVLPTYANTHTTTSFTGYQTTHFREEAREIIAKCVNARLAKSCNKNDNNCISCSNTASKNTDGDCDVVLFVGSGSTSAVNTLVHCIGIRERVLLARSRSELPVVFISSYEHHSNILPWRESGAIVIQIAEDRYGNQHGAFCFFDYAASAPYVPLDMNPTNDPLLHKDAIFISPHKFVGGPGTPGILIAKRKLFMNAVPTRPGGGTVNFVDDRNHSYTAKIEEREEGGTPDIIGSIRCALIFKLKEAVGPSLIGKLEDAYRDRALEFWSKNPNLILLGPGKECIAKGLKKLAFFSFLVKHGDGFLHHSFVSLLLNDLFGIQTRGGCSCAGPLGIELLGISHETALEFEEALLESYSSPISLTHLKPGWTRLNLNYFFDDETVDFVLKAVDFVATHGWKFLPYYVFNESSNEWMHRRFDVGSSNPNLNRPSNKISSIHENFTDFLEQHRKRISDITFENGRLEFLDNSSELHDMEPNTIHSYSAILQDAEELLQQSVKLFTSEDGIKLDYKQEITRLFGDDDKYGLERKYGHLRWYLLPSEALMELRGQESPRKEKKIFVMPKVYPTSEEYVNEKLHCSPPTYISTMNSMPSCCCPFVGCVWWVLGLSAVAVGSAVHCFRTRKQ</sequence>